<dbReference type="Proteomes" id="UP000249499">
    <property type="component" value="Chromosome"/>
</dbReference>
<gene>
    <name evidence="1" type="ORF">PR017_01045</name>
</gene>
<organism evidence="1 2">
    <name type="scientific">Rhizobium tumorigenes</name>
    <dbReference type="NCBI Taxonomy" id="2041385"/>
    <lineage>
        <taxon>Bacteria</taxon>
        <taxon>Pseudomonadati</taxon>
        <taxon>Pseudomonadota</taxon>
        <taxon>Alphaproteobacteria</taxon>
        <taxon>Hyphomicrobiales</taxon>
        <taxon>Rhizobiaceae</taxon>
        <taxon>Rhizobium/Agrobacterium group</taxon>
        <taxon>Rhizobium</taxon>
    </lineage>
</organism>
<proteinExistence type="predicted"/>
<dbReference type="KEGG" id="rtu:PR017_01045"/>
<accession>A0AAF1KW40</accession>
<evidence type="ECO:0000313" key="1">
    <source>
        <dbReference type="EMBL" id="WFR95769.1"/>
    </source>
</evidence>
<sequence length="50" mass="5571">MLVFSPSSNLQVFAARWRNAPIAVSHLTALGAKRTCFRKYPNILDKIIGP</sequence>
<protein>
    <submittedName>
        <fullName evidence="1">Uncharacterized protein</fullName>
    </submittedName>
</protein>
<keyword evidence="2" id="KW-1185">Reference proteome</keyword>
<dbReference type="RefSeq" id="WP_154677452.1">
    <property type="nucleotide sequence ID" value="NZ_CP117255.1"/>
</dbReference>
<reference evidence="2" key="2">
    <citation type="journal article" date="2023" name="MicrobiologyOpen">
        <title>Genomics of the tumorigenes clade of the family Rhizobiaceae and description of Rhizobium rhododendri sp. nov.</title>
        <authorList>
            <person name="Kuzmanovic N."/>
            <person name="diCenzo G.C."/>
            <person name="Bunk B."/>
            <person name="Sproeer C."/>
            <person name="Fruehling A."/>
            <person name="Neumann-Schaal M."/>
            <person name="Overmann J."/>
            <person name="Smalla K."/>
        </authorList>
    </citation>
    <scope>NUCLEOTIDE SEQUENCE [LARGE SCALE GENOMIC DNA]</scope>
    <source>
        <strain evidence="2">1078</strain>
    </source>
</reference>
<name>A0AAF1KW40_9HYPH</name>
<dbReference type="EMBL" id="CP117255">
    <property type="protein sequence ID" value="WFR95769.1"/>
    <property type="molecule type" value="Genomic_DNA"/>
</dbReference>
<reference evidence="1 2" key="1">
    <citation type="journal article" date="2018" name="Sci. Rep.">
        <title>Rhizobium tumorigenes sp. nov., a novel plant tumorigenic bacterium isolated from cane gall tumors on thornless blackberry.</title>
        <authorList>
            <person name="Kuzmanovi N."/>
            <person name="Smalla K."/>
            <person name="Gronow S."/>
            <person name="PuBawska J."/>
        </authorList>
    </citation>
    <scope>NUCLEOTIDE SEQUENCE [LARGE SCALE GENOMIC DNA]</scope>
    <source>
        <strain evidence="1 2">1078</strain>
    </source>
</reference>
<dbReference type="AlphaFoldDB" id="A0AAF1KW40"/>
<evidence type="ECO:0000313" key="2">
    <source>
        <dbReference type="Proteomes" id="UP000249499"/>
    </source>
</evidence>